<dbReference type="AlphaFoldDB" id="A0A7Z0B2I5"/>
<protein>
    <submittedName>
        <fullName evidence="1">Uncharacterized protein</fullName>
    </submittedName>
</protein>
<name>A0A7Z0B2I5_9BURK</name>
<organism evidence="1 2">
    <name type="scientific">Paraburkholderia bryophila</name>
    <dbReference type="NCBI Taxonomy" id="420952"/>
    <lineage>
        <taxon>Bacteria</taxon>
        <taxon>Pseudomonadati</taxon>
        <taxon>Pseudomonadota</taxon>
        <taxon>Betaproteobacteria</taxon>
        <taxon>Burkholderiales</taxon>
        <taxon>Burkholderiaceae</taxon>
        <taxon>Paraburkholderia</taxon>
    </lineage>
</organism>
<gene>
    <name evidence="1" type="ORF">GGD41_006057</name>
</gene>
<evidence type="ECO:0000313" key="2">
    <source>
        <dbReference type="Proteomes" id="UP000572540"/>
    </source>
</evidence>
<reference evidence="1 2" key="1">
    <citation type="submission" date="2020-07" db="EMBL/GenBank/DDBJ databases">
        <title>Exploring microbial biodiversity for novel pathways involved in the catabolism of aromatic compounds derived from lignin.</title>
        <authorList>
            <person name="Elkins J."/>
        </authorList>
    </citation>
    <scope>NUCLEOTIDE SEQUENCE [LARGE SCALE GENOMIC DNA]</scope>
    <source>
        <strain evidence="1 2">H2C3B</strain>
    </source>
</reference>
<accession>A0A7Z0B2I5</accession>
<comment type="caution">
    <text evidence="1">The sequence shown here is derived from an EMBL/GenBank/DDBJ whole genome shotgun (WGS) entry which is preliminary data.</text>
</comment>
<dbReference type="EMBL" id="JACCAU010000001">
    <property type="protein sequence ID" value="NYH18829.1"/>
    <property type="molecule type" value="Genomic_DNA"/>
</dbReference>
<evidence type="ECO:0000313" key="1">
    <source>
        <dbReference type="EMBL" id="NYH18829.1"/>
    </source>
</evidence>
<proteinExistence type="predicted"/>
<sequence>MCGNANEATDDVLGMRGHTASRQFTALGYETHFSNVSVNAVRSAPYCALRTIQILASCYDYG</sequence>
<dbReference type="Proteomes" id="UP000572540">
    <property type="component" value="Unassembled WGS sequence"/>
</dbReference>